<evidence type="ECO:0000313" key="3">
    <source>
        <dbReference type="EMBL" id="OAT85833.1"/>
    </source>
</evidence>
<evidence type="ECO:0000256" key="1">
    <source>
        <dbReference type="SAM" id="MobiDB-lite"/>
    </source>
</evidence>
<dbReference type="Gene3D" id="3.10.620.30">
    <property type="match status" value="1"/>
</dbReference>
<protein>
    <recommendedName>
        <fullName evidence="2">Copper amine oxidase-like N-terminal domain-containing protein</fullName>
    </recommendedName>
</protein>
<dbReference type="STRING" id="1838280.A6M21_04965"/>
<evidence type="ECO:0000313" key="4">
    <source>
        <dbReference type="Proteomes" id="UP000078532"/>
    </source>
</evidence>
<organism evidence="3 4">
    <name type="scientific">Desulfotomaculum copahuensis</name>
    <dbReference type="NCBI Taxonomy" id="1838280"/>
    <lineage>
        <taxon>Bacteria</taxon>
        <taxon>Bacillati</taxon>
        <taxon>Bacillota</taxon>
        <taxon>Clostridia</taxon>
        <taxon>Eubacteriales</taxon>
        <taxon>Desulfotomaculaceae</taxon>
        <taxon>Desulfotomaculum</taxon>
    </lineage>
</organism>
<dbReference type="InterPro" id="IPR012854">
    <property type="entry name" value="Cu_amine_oxidase-like_N"/>
</dbReference>
<evidence type="ECO:0000259" key="2">
    <source>
        <dbReference type="Pfam" id="PF07833"/>
    </source>
</evidence>
<keyword evidence="4" id="KW-1185">Reference proteome</keyword>
<feature type="domain" description="Copper amine oxidase-like N-terminal" evidence="2">
    <location>
        <begin position="1"/>
        <end position="101"/>
    </location>
</feature>
<dbReference type="Proteomes" id="UP000078532">
    <property type="component" value="Unassembled WGS sequence"/>
</dbReference>
<gene>
    <name evidence="3" type="ORF">A6M21_04965</name>
</gene>
<dbReference type="Pfam" id="PF07833">
    <property type="entry name" value="Cu_amine_oxidN1"/>
    <property type="match status" value="1"/>
</dbReference>
<dbReference type="Gene3D" id="3.30.457.10">
    <property type="entry name" value="Copper amine oxidase-like, N-terminal domain"/>
    <property type="match status" value="1"/>
</dbReference>
<name>A0A1B7LI07_9FIRM</name>
<comment type="caution">
    <text evidence="3">The sequence shown here is derived from an EMBL/GenBank/DDBJ whole genome shotgun (WGS) entry which is preliminary data.</text>
</comment>
<dbReference type="SUPFAM" id="SSF55383">
    <property type="entry name" value="Copper amine oxidase, domain N"/>
    <property type="match status" value="1"/>
</dbReference>
<feature type="region of interest" description="Disordered" evidence="1">
    <location>
        <begin position="105"/>
        <end position="125"/>
    </location>
</feature>
<dbReference type="AlphaFoldDB" id="A0A1B7LI07"/>
<dbReference type="InterPro" id="IPR036582">
    <property type="entry name" value="Mao_N_sf"/>
</dbReference>
<proteinExistence type="predicted"/>
<feature type="compositionally biased region" description="Polar residues" evidence="1">
    <location>
        <begin position="108"/>
        <end position="125"/>
    </location>
</feature>
<sequence length="388" mass="42183">MDVAPYTQNGRTFLPVRYVAEAIGVSPDNILYRAGTITLSRGDTTVRLTIGSNVMEVNGKPGTMDVKATTLHGRAMLPASSVCRAFGTVPGWNAESRTVTIEELDPLNSGNQDGSPDVTSTSGVNNPGTVPFDAVTVLPQQPPVEIIPSLKYPASLKTVGEDYQWQYRGITYRWHMDVPVDLLDWDRKVAGLVNDFYAGDGVAQAVMLSSMPGDLQQMVLSCSDAANGDYVPWVNENLNYTYAGILAKWLSSQARADGYDYFHAAEFVQSFVGGAIPYKITAEPQLPAQTLVDDGDCKDKSILLAAILKNMGYKTALLSYSPPPGQTAGHMATGIAFDDSEITTDRMLSYYLSGNVKYYFAETTEPGWLIGQVSDEKMEKSGYVYPVN</sequence>
<dbReference type="EMBL" id="LYVF01000047">
    <property type="protein sequence ID" value="OAT85833.1"/>
    <property type="molecule type" value="Genomic_DNA"/>
</dbReference>
<accession>A0A1B7LI07</accession>
<reference evidence="3 4" key="1">
    <citation type="submission" date="2016-04" db="EMBL/GenBank/DDBJ databases">
        <authorList>
            <person name="Evans L.H."/>
            <person name="Alamgir A."/>
            <person name="Owens N."/>
            <person name="Weber N.D."/>
            <person name="Virtaneva K."/>
            <person name="Barbian K."/>
            <person name="Babar A."/>
            <person name="Rosenke K."/>
        </authorList>
    </citation>
    <scope>NUCLEOTIDE SEQUENCE [LARGE SCALE GENOMIC DNA]</scope>
    <source>
        <strain evidence="3 4">LMa1</strain>
    </source>
</reference>